<dbReference type="InterPro" id="IPR003346">
    <property type="entry name" value="Transposase_20"/>
</dbReference>
<dbReference type="PANTHER" id="PTHR33055:SF16">
    <property type="entry name" value="TRANSPOSASE FOR INSERTION SEQUENCE ELEMENT IS1547"/>
    <property type="match status" value="1"/>
</dbReference>
<dbReference type="PANTHER" id="PTHR33055">
    <property type="entry name" value="TRANSPOSASE FOR INSERTION SEQUENCE ELEMENT IS1111A"/>
    <property type="match status" value="1"/>
</dbReference>
<evidence type="ECO:0000259" key="1">
    <source>
        <dbReference type="Pfam" id="PF01548"/>
    </source>
</evidence>
<comment type="caution">
    <text evidence="3">The sequence shown here is derived from an EMBL/GenBank/DDBJ whole genome shotgun (WGS) entry which is preliminary data.</text>
</comment>
<evidence type="ECO:0000313" key="4">
    <source>
        <dbReference type="Proteomes" id="UP001165663"/>
    </source>
</evidence>
<dbReference type="GO" id="GO:0003677">
    <property type="term" value="F:DNA binding"/>
    <property type="evidence" value="ECO:0007669"/>
    <property type="project" value="InterPro"/>
</dbReference>
<evidence type="ECO:0000259" key="2">
    <source>
        <dbReference type="Pfam" id="PF02371"/>
    </source>
</evidence>
<evidence type="ECO:0000313" key="3">
    <source>
        <dbReference type="EMBL" id="GLB86863.1"/>
    </source>
</evidence>
<proteinExistence type="predicted"/>
<feature type="domain" description="Transposase IS116/IS110/IS902 C-terminal" evidence="2">
    <location>
        <begin position="191"/>
        <end position="267"/>
    </location>
</feature>
<dbReference type="Pfam" id="PF01548">
    <property type="entry name" value="DEDD_Tnp_IS110"/>
    <property type="match status" value="1"/>
</dbReference>
<dbReference type="EMBL" id="BRXE01000201">
    <property type="protein sequence ID" value="GLB86863.1"/>
    <property type="molecule type" value="Genomic_DNA"/>
</dbReference>
<dbReference type="AlphaFoldDB" id="A0AA37Q244"/>
<accession>A0AA37Q244</accession>
<dbReference type="InterPro" id="IPR002525">
    <property type="entry name" value="Transp_IS110-like_N"/>
</dbReference>
<dbReference type="GO" id="GO:0004803">
    <property type="term" value="F:transposase activity"/>
    <property type="evidence" value="ECO:0007669"/>
    <property type="project" value="InterPro"/>
</dbReference>
<gene>
    <name evidence="3" type="ORF">SRL2020028_61190</name>
</gene>
<dbReference type="Proteomes" id="UP001165663">
    <property type="component" value="Unassembled WGS sequence"/>
</dbReference>
<organism evidence="3 4">
    <name type="scientific">Mycobacterium kiyosense</name>
    <dbReference type="NCBI Taxonomy" id="2871094"/>
    <lineage>
        <taxon>Bacteria</taxon>
        <taxon>Bacillati</taxon>
        <taxon>Actinomycetota</taxon>
        <taxon>Actinomycetes</taxon>
        <taxon>Mycobacteriales</taxon>
        <taxon>Mycobacteriaceae</taxon>
        <taxon>Mycobacterium</taxon>
    </lineage>
</organism>
<dbReference type="Pfam" id="PF02371">
    <property type="entry name" value="Transposase_20"/>
    <property type="match status" value="1"/>
</dbReference>
<dbReference type="GO" id="GO:0006313">
    <property type="term" value="P:DNA transposition"/>
    <property type="evidence" value="ECO:0007669"/>
    <property type="project" value="InterPro"/>
</dbReference>
<reference evidence="3" key="1">
    <citation type="submission" date="2022-07" db="EMBL/GenBank/DDBJ databases">
        <title>Mycobacterium kiyosense sp. nov., scotochromogenic slow-glowing species isolated from respiratory specimens.</title>
        <authorList>
            <person name="Fukano H."/>
            <person name="Kazumi Y."/>
            <person name="Sakagami N."/>
            <person name="Ato M."/>
            <person name="Mitarai S."/>
            <person name="Hoshino Y."/>
        </authorList>
    </citation>
    <scope>NUCLEOTIDE SEQUENCE</scope>
    <source>
        <strain evidence="3">SRL2020-028</strain>
    </source>
</reference>
<dbReference type="InterPro" id="IPR047650">
    <property type="entry name" value="Transpos_IS110"/>
</dbReference>
<name>A0AA37Q244_9MYCO</name>
<feature type="domain" description="Transposase IS110-like N-terminal" evidence="1">
    <location>
        <begin position="11"/>
        <end position="112"/>
    </location>
</feature>
<protein>
    <submittedName>
        <fullName evidence="3">IS110 family transposase</fullName>
    </submittedName>
</protein>
<sequence>MAWIAEHTPGPRIVVGLEGTRSYGIGLARALDSAGLAVVEVECPRRRQRRRGKSDPIDARLAALEVLRMDDIRKPLPRSDGDREAIRILLGARCDLTVARTAQINRLRALLLTGDDDDRLLARLTMSEGNLGLIARRRGHCGESTEAKVRRVEARRLALAIRDSARVLADNKRQLAELVEAFAPGLQNRLGVGPVSGGQLIVSWSHHGRCRHEAAFAALAGVSPVPASSGRTHRHRLNRGGDRHLNRALHDVVLTRWRMCPRTHAYIAAGRARGKSDAEIRRALKRYTARELFRALNASVAH</sequence>